<dbReference type="AlphaFoldDB" id="A0A4R5PXP6"/>
<evidence type="ECO:0000313" key="1">
    <source>
        <dbReference type="EMBL" id="TDH52933.1"/>
    </source>
</evidence>
<organism evidence="1 2">
    <name type="scientific">Dankookia rubra</name>
    <dbReference type="NCBI Taxonomy" id="1442381"/>
    <lineage>
        <taxon>Bacteria</taxon>
        <taxon>Pseudomonadati</taxon>
        <taxon>Pseudomonadota</taxon>
        <taxon>Alphaproteobacteria</taxon>
        <taxon>Acetobacterales</taxon>
        <taxon>Roseomonadaceae</taxon>
        <taxon>Dankookia</taxon>
    </lineage>
</organism>
<dbReference type="EMBL" id="SMSJ01000303">
    <property type="protein sequence ID" value="TDH52933.1"/>
    <property type="molecule type" value="Genomic_DNA"/>
</dbReference>
<dbReference type="Proteomes" id="UP000295096">
    <property type="component" value="Unassembled WGS sequence"/>
</dbReference>
<proteinExistence type="predicted"/>
<protein>
    <submittedName>
        <fullName evidence="1">IS630 family transposase</fullName>
    </submittedName>
</protein>
<name>A0A4R5PXP6_9PROT</name>
<evidence type="ECO:0000313" key="2">
    <source>
        <dbReference type="Proteomes" id="UP000295096"/>
    </source>
</evidence>
<keyword evidence="2" id="KW-1185">Reference proteome</keyword>
<comment type="caution">
    <text evidence="1">The sequence shown here is derived from an EMBL/GenBank/DDBJ whole genome shotgun (WGS) entry which is preliminary data.</text>
</comment>
<reference evidence="1 2" key="1">
    <citation type="journal article" date="2016" name="J. Microbiol.">
        <title>Dankookia rubra gen. nov., sp. nov., an alphaproteobacterium isolated from sediment of a shallow stream.</title>
        <authorList>
            <person name="Kim W.H."/>
            <person name="Kim D.H."/>
            <person name="Kang K."/>
            <person name="Ahn T.Y."/>
        </authorList>
    </citation>
    <scope>NUCLEOTIDE SEQUENCE [LARGE SCALE GENOMIC DNA]</scope>
    <source>
        <strain evidence="1 2">JCM30602</strain>
    </source>
</reference>
<feature type="non-terminal residue" evidence="1">
    <location>
        <position position="76"/>
    </location>
</feature>
<gene>
    <name evidence="1" type="ORF">E2C06_36715</name>
</gene>
<accession>A0A4R5PXP6</accession>
<sequence>MKPIRRRVWAPIGQRPIALGHHRYQWLHVAAFVQPTSGEAVWYLCSGLSKPFFAELLATFARETCAGRERSIILVL</sequence>